<feature type="domain" description="Homing endonuclease LAGLIDADG" evidence="1">
    <location>
        <begin position="54"/>
        <end position="160"/>
    </location>
</feature>
<gene>
    <name evidence="2" type="ORF">UY86_C0007G0026</name>
</gene>
<name>A0A0G2A987_9BACT</name>
<comment type="caution">
    <text evidence="2">The sequence shown here is derived from an EMBL/GenBank/DDBJ whole genome shotgun (WGS) entry which is preliminary data.</text>
</comment>
<accession>A0A0G2A987</accession>
<reference evidence="2 3" key="1">
    <citation type="journal article" date="2015" name="Nature">
        <title>rRNA introns, odd ribosomes, and small enigmatic genomes across a large radiation of phyla.</title>
        <authorList>
            <person name="Brown C.T."/>
            <person name="Hug L.A."/>
            <person name="Thomas B.C."/>
            <person name="Sharon I."/>
            <person name="Castelle C.J."/>
            <person name="Singh A."/>
            <person name="Wilkins M.J."/>
            <person name="Williams K.H."/>
            <person name="Banfield J.F."/>
        </authorList>
    </citation>
    <scope>NUCLEOTIDE SEQUENCE [LARGE SCALE GENOMIC DNA]</scope>
</reference>
<sequence>MFGTEVLVTCGDLTLLPRKSGYNESDAASEVSWVIVFERKRTHSMKNLSPEYVVGLVDGEGSFTVYVRNPDVKSFVIRRVMVEPKFYVKLIERDKEILFALQRFFGCGSVYFQKDTRSNHQNCYRYEVFRWENLQTKIIPFFKQNKLKFASKQHDFEIFCVMMEILSKKEHLTDKGLRQLFKLKRQMH</sequence>
<dbReference type="Gene3D" id="3.10.28.10">
    <property type="entry name" value="Homing endonucleases"/>
    <property type="match status" value="1"/>
</dbReference>
<evidence type="ECO:0000313" key="3">
    <source>
        <dbReference type="Proteomes" id="UP000033852"/>
    </source>
</evidence>
<dbReference type="InterPro" id="IPR004860">
    <property type="entry name" value="LAGLIDADG_dom"/>
</dbReference>
<dbReference type="SUPFAM" id="SSF55608">
    <property type="entry name" value="Homing endonucleases"/>
    <property type="match status" value="1"/>
</dbReference>
<proteinExistence type="predicted"/>
<dbReference type="PANTHER" id="PTHR36181">
    <property type="entry name" value="INTRON-ENCODED ENDONUCLEASE AI3-RELATED"/>
    <property type="match status" value="1"/>
</dbReference>
<dbReference type="InterPro" id="IPR051289">
    <property type="entry name" value="LAGLIDADG_Endonuclease"/>
</dbReference>
<dbReference type="GO" id="GO:0004519">
    <property type="term" value="F:endonuclease activity"/>
    <property type="evidence" value="ECO:0007669"/>
    <property type="project" value="InterPro"/>
</dbReference>
<evidence type="ECO:0000313" key="2">
    <source>
        <dbReference type="EMBL" id="KKW37517.1"/>
    </source>
</evidence>
<dbReference type="AlphaFoldDB" id="A0A0G2A987"/>
<dbReference type="EMBL" id="LCRR01000007">
    <property type="protein sequence ID" value="KKW37517.1"/>
    <property type="molecule type" value="Genomic_DNA"/>
</dbReference>
<evidence type="ECO:0000259" key="1">
    <source>
        <dbReference type="Pfam" id="PF00961"/>
    </source>
</evidence>
<dbReference type="Pfam" id="PF00961">
    <property type="entry name" value="LAGLIDADG_1"/>
    <property type="match status" value="1"/>
</dbReference>
<dbReference type="Proteomes" id="UP000033852">
    <property type="component" value="Unassembled WGS sequence"/>
</dbReference>
<dbReference type="PANTHER" id="PTHR36181:SF2">
    <property type="entry name" value="INTRON-ENCODED ENDONUCLEASE AI3-RELATED"/>
    <property type="match status" value="1"/>
</dbReference>
<organism evidence="2 3">
    <name type="scientific">Candidatus Adlerbacteria bacterium GW2011_GWB1_54_7</name>
    <dbReference type="NCBI Taxonomy" id="1618607"/>
    <lineage>
        <taxon>Bacteria</taxon>
        <taxon>Candidatus Adleribacteriota</taxon>
    </lineage>
</organism>
<protein>
    <recommendedName>
        <fullName evidence="1">Homing endonuclease LAGLIDADG domain-containing protein</fullName>
    </recommendedName>
</protein>
<dbReference type="InterPro" id="IPR027434">
    <property type="entry name" value="Homing_endonucl"/>
</dbReference>